<evidence type="ECO:0000256" key="2">
    <source>
        <dbReference type="SAM" id="SignalP"/>
    </source>
</evidence>
<evidence type="ECO:0000256" key="1">
    <source>
        <dbReference type="SAM" id="MobiDB-lite"/>
    </source>
</evidence>
<feature type="chain" id="PRO_5030624033" evidence="2">
    <location>
        <begin position="21"/>
        <end position="111"/>
    </location>
</feature>
<feature type="region of interest" description="Disordered" evidence="1">
    <location>
        <begin position="62"/>
        <end position="111"/>
    </location>
</feature>
<name>A0A7W7ZQC6_9BACT</name>
<feature type="compositionally biased region" description="Polar residues" evidence="1">
    <location>
        <begin position="85"/>
        <end position="101"/>
    </location>
</feature>
<comment type="caution">
    <text evidence="3">The sequence shown here is derived from an EMBL/GenBank/DDBJ whole genome shotgun (WGS) entry which is preliminary data.</text>
</comment>
<dbReference type="EMBL" id="JACHIO010000006">
    <property type="protein sequence ID" value="MBB5063326.1"/>
    <property type="molecule type" value="Genomic_DNA"/>
</dbReference>
<evidence type="ECO:0000313" key="4">
    <source>
        <dbReference type="Proteomes" id="UP000584867"/>
    </source>
</evidence>
<evidence type="ECO:0000313" key="3">
    <source>
        <dbReference type="EMBL" id="MBB5063326.1"/>
    </source>
</evidence>
<keyword evidence="2" id="KW-0732">Signal</keyword>
<sequence length="111" mass="12217">MLLRCQAFVFAFLVVIPSAASEPAVSRFSPLSPQALSISANQLVSVPARVFSGFRNQRTGDSRFARCARNDNQKGKSDDRVPASEQPTNSMPEFADTNKSSANKRQRQKNL</sequence>
<accession>A0A7W7ZQC6</accession>
<organism evidence="3 4">
    <name type="scientific">Granulicella mallensis</name>
    <dbReference type="NCBI Taxonomy" id="940614"/>
    <lineage>
        <taxon>Bacteria</taxon>
        <taxon>Pseudomonadati</taxon>
        <taxon>Acidobacteriota</taxon>
        <taxon>Terriglobia</taxon>
        <taxon>Terriglobales</taxon>
        <taxon>Acidobacteriaceae</taxon>
        <taxon>Granulicella</taxon>
    </lineage>
</organism>
<proteinExistence type="predicted"/>
<feature type="compositionally biased region" description="Basic and acidic residues" evidence="1">
    <location>
        <begin position="62"/>
        <end position="82"/>
    </location>
</feature>
<dbReference type="AlphaFoldDB" id="A0A7W7ZQC6"/>
<protein>
    <submittedName>
        <fullName evidence="3">Uncharacterized protein</fullName>
    </submittedName>
</protein>
<dbReference type="Proteomes" id="UP000584867">
    <property type="component" value="Unassembled WGS sequence"/>
</dbReference>
<feature type="signal peptide" evidence="2">
    <location>
        <begin position="1"/>
        <end position="20"/>
    </location>
</feature>
<gene>
    <name evidence="3" type="ORF">HDF15_001668</name>
</gene>
<reference evidence="3 4" key="1">
    <citation type="submission" date="2020-08" db="EMBL/GenBank/DDBJ databases">
        <title>Genomic Encyclopedia of Type Strains, Phase IV (KMG-V): Genome sequencing to study the core and pangenomes of soil and plant-associated prokaryotes.</title>
        <authorList>
            <person name="Whitman W."/>
        </authorList>
    </citation>
    <scope>NUCLEOTIDE SEQUENCE [LARGE SCALE GENOMIC DNA]</scope>
    <source>
        <strain evidence="3 4">X5P3</strain>
    </source>
</reference>
<feature type="compositionally biased region" description="Basic residues" evidence="1">
    <location>
        <begin position="102"/>
        <end position="111"/>
    </location>
</feature>